<evidence type="ECO:0000259" key="1">
    <source>
        <dbReference type="PROSITE" id="PS51747"/>
    </source>
</evidence>
<dbReference type="PROSITE" id="PS51747">
    <property type="entry name" value="CYT_DCMP_DEAMINASES_2"/>
    <property type="match status" value="1"/>
</dbReference>
<dbReference type="AlphaFoldDB" id="A0A0F7SVW4"/>
<dbReference type="InterPro" id="IPR016193">
    <property type="entry name" value="Cytidine_deaminase-like"/>
</dbReference>
<proteinExistence type="predicted"/>
<accession>A0A0F7SVW4</accession>
<dbReference type="Pfam" id="PF18785">
    <property type="entry name" value="Inv-AAD"/>
    <property type="match status" value="1"/>
</dbReference>
<dbReference type="Gene3D" id="3.40.140.10">
    <property type="entry name" value="Cytidine Deaminase, domain 2"/>
    <property type="match status" value="1"/>
</dbReference>
<dbReference type="InterPro" id="IPR002125">
    <property type="entry name" value="CMP_dCMP_dom"/>
</dbReference>
<dbReference type="GO" id="GO:0003824">
    <property type="term" value="F:catalytic activity"/>
    <property type="evidence" value="ECO:0007669"/>
    <property type="project" value="InterPro"/>
</dbReference>
<dbReference type="EMBL" id="LN483166">
    <property type="protein sequence ID" value="CED84750.1"/>
    <property type="molecule type" value="Genomic_DNA"/>
</dbReference>
<sequence>MSLAISPAGSSSKSFVTSDRVHLDHLRTCLELSLKCEVSPTAFCVGSILVLPSPPGKECSGPGLVLSTGYSREPPRPTSHAESSAVFKLLALSEDELCQLLNKQEGERWEGSETWSVEDLLKKADCYTTLEPCSVRTSGQPDCARLLAKYQVNRVFLGVEEPPDFVDCAGSRLLSEAGVEVYRVGGLERECLEYARRGRND</sequence>
<reference evidence="2" key="1">
    <citation type="submission" date="2014-08" db="EMBL/GenBank/DDBJ databases">
        <authorList>
            <person name="Sharma Rahul"/>
            <person name="Thines Marco"/>
        </authorList>
    </citation>
    <scope>NUCLEOTIDE SEQUENCE</scope>
</reference>
<protein>
    <submittedName>
        <fullName evidence="2">Cytosine deaminase FCY1 and related enzymes</fullName>
    </submittedName>
</protein>
<feature type="domain" description="CMP/dCMP-type deaminase" evidence="1">
    <location>
        <begin position="20"/>
        <end position="181"/>
    </location>
</feature>
<organism evidence="2">
    <name type="scientific">Phaffia rhodozyma</name>
    <name type="common">Yeast</name>
    <name type="synonym">Xanthophyllomyces dendrorhous</name>
    <dbReference type="NCBI Taxonomy" id="264483"/>
    <lineage>
        <taxon>Eukaryota</taxon>
        <taxon>Fungi</taxon>
        <taxon>Dikarya</taxon>
        <taxon>Basidiomycota</taxon>
        <taxon>Agaricomycotina</taxon>
        <taxon>Tremellomycetes</taxon>
        <taxon>Cystofilobasidiales</taxon>
        <taxon>Mrakiaceae</taxon>
        <taxon>Phaffia</taxon>
    </lineage>
</organism>
<name>A0A0F7SVW4_PHARH</name>
<evidence type="ECO:0000313" key="2">
    <source>
        <dbReference type="EMBL" id="CED84750.1"/>
    </source>
</evidence>
<dbReference type="GO" id="GO:0006139">
    <property type="term" value="P:nucleobase-containing compound metabolic process"/>
    <property type="evidence" value="ECO:0007669"/>
    <property type="project" value="UniProtKB-ARBA"/>
</dbReference>
<dbReference type="SUPFAM" id="SSF53927">
    <property type="entry name" value="Cytidine deaminase-like"/>
    <property type="match status" value="1"/>
</dbReference>